<feature type="signal peptide" evidence="5">
    <location>
        <begin position="1"/>
        <end position="24"/>
    </location>
</feature>
<feature type="domain" description="OmpA-like" evidence="6">
    <location>
        <begin position="118"/>
        <end position="233"/>
    </location>
</feature>
<evidence type="ECO:0000256" key="5">
    <source>
        <dbReference type="SAM" id="SignalP"/>
    </source>
</evidence>
<evidence type="ECO:0000256" key="3">
    <source>
        <dbReference type="ARBA" id="ARBA00023237"/>
    </source>
</evidence>
<dbReference type="InterPro" id="IPR006664">
    <property type="entry name" value="OMP_bac"/>
</dbReference>
<dbReference type="PANTHER" id="PTHR30329">
    <property type="entry name" value="STATOR ELEMENT OF FLAGELLAR MOTOR COMPLEX"/>
    <property type="match status" value="1"/>
</dbReference>
<evidence type="ECO:0000313" key="8">
    <source>
        <dbReference type="Proteomes" id="UP000546031"/>
    </source>
</evidence>
<organism evidence="7 8">
    <name type="scientific">Altererythrobacter lutimaris</name>
    <dbReference type="NCBI Taxonomy" id="2743979"/>
    <lineage>
        <taxon>Bacteria</taxon>
        <taxon>Pseudomonadati</taxon>
        <taxon>Pseudomonadota</taxon>
        <taxon>Alphaproteobacteria</taxon>
        <taxon>Sphingomonadales</taxon>
        <taxon>Erythrobacteraceae</taxon>
        <taxon>Altererythrobacter</taxon>
    </lineage>
</organism>
<accession>A0A850H6Y7</accession>
<evidence type="ECO:0000256" key="4">
    <source>
        <dbReference type="PROSITE-ProRule" id="PRU00473"/>
    </source>
</evidence>
<dbReference type="InterPro" id="IPR050330">
    <property type="entry name" value="Bact_OuterMem_StrucFunc"/>
</dbReference>
<dbReference type="Pfam" id="PF00691">
    <property type="entry name" value="OmpA"/>
    <property type="match status" value="1"/>
</dbReference>
<proteinExistence type="predicted"/>
<dbReference type="Proteomes" id="UP000546031">
    <property type="component" value="Unassembled WGS sequence"/>
</dbReference>
<feature type="chain" id="PRO_5032905158" evidence="5">
    <location>
        <begin position="25"/>
        <end position="246"/>
    </location>
</feature>
<dbReference type="PROSITE" id="PS51123">
    <property type="entry name" value="OMPA_2"/>
    <property type="match status" value="1"/>
</dbReference>
<name>A0A850H6Y7_9SPHN</name>
<reference evidence="7 8" key="1">
    <citation type="submission" date="2020-06" db="EMBL/GenBank/DDBJ databases">
        <title>Altererythrobacter lutimaris sp. nov., a marine bacterium isolated from a tidal flat.</title>
        <authorList>
            <person name="Kim D."/>
            <person name="Yoo Y."/>
            <person name="Kim J.-J."/>
        </authorList>
    </citation>
    <scope>NUCLEOTIDE SEQUENCE [LARGE SCALE GENOMIC DNA]</scope>
    <source>
        <strain evidence="7 8">JGD-16</strain>
    </source>
</reference>
<dbReference type="PRINTS" id="PR01021">
    <property type="entry name" value="OMPADOMAIN"/>
</dbReference>
<dbReference type="CDD" id="cd07185">
    <property type="entry name" value="OmpA_C-like"/>
    <property type="match status" value="1"/>
</dbReference>
<evidence type="ECO:0000256" key="2">
    <source>
        <dbReference type="ARBA" id="ARBA00023136"/>
    </source>
</evidence>
<protein>
    <submittedName>
        <fullName evidence="7">OmpA family protein</fullName>
    </submittedName>
</protein>
<dbReference type="EMBL" id="JABWTA010000001">
    <property type="protein sequence ID" value="NVE93519.1"/>
    <property type="molecule type" value="Genomic_DNA"/>
</dbReference>
<dbReference type="InterPro" id="IPR006665">
    <property type="entry name" value="OmpA-like"/>
</dbReference>
<keyword evidence="2 4" id="KW-0472">Membrane</keyword>
<evidence type="ECO:0000313" key="7">
    <source>
        <dbReference type="EMBL" id="NVE93519.1"/>
    </source>
</evidence>
<dbReference type="SUPFAM" id="SSF103088">
    <property type="entry name" value="OmpA-like"/>
    <property type="match status" value="1"/>
</dbReference>
<evidence type="ECO:0000259" key="6">
    <source>
        <dbReference type="PROSITE" id="PS51123"/>
    </source>
</evidence>
<dbReference type="GO" id="GO:0009279">
    <property type="term" value="C:cell outer membrane"/>
    <property type="evidence" value="ECO:0007669"/>
    <property type="project" value="UniProtKB-SubCell"/>
</dbReference>
<dbReference type="InterPro" id="IPR036737">
    <property type="entry name" value="OmpA-like_sf"/>
</dbReference>
<keyword evidence="8" id="KW-1185">Reference proteome</keyword>
<sequence>MRIRPSILIIAGALASVSVGIAGAARSDDAFLDALSAKTAAAIAENGGVGISAEFADRFGNPTRHPLLSGGEQHSEATRDAVAKAVASLPGVGGVRWADGSMLARSTEQPLSPLHCQDDVEALLAARTLRFEETSSSLSPANGTLIDEVAAALRPCLGSIISITGHTDSSGDEEVNIALSKARARAVERALIARGIPSEGLRVEGLGSSEPVEGLLPTDPANRRIDFEVVATVPFEPTPIDTPGPR</sequence>
<dbReference type="Gene3D" id="3.30.1330.60">
    <property type="entry name" value="OmpA-like domain"/>
    <property type="match status" value="1"/>
</dbReference>
<keyword evidence="5" id="KW-0732">Signal</keyword>
<keyword evidence="3" id="KW-0998">Cell outer membrane</keyword>
<dbReference type="PANTHER" id="PTHR30329:SF21">
    <property type="entry name" value="LIPOPROTEIN YIAD-RELATED"/>
    <property type="match status" value="1"/>
</dbReference>
<gene>
    <name evidence="7" type="ORF">HUO12_01255</name>
</gene>
<comment type="caution">
    <text evidence="7">The sequence shown here is derived from an EMBL/GenBank/DDBJ whole genome shotgun (WGS) entry which is preliminary data.</text>
</comment>
<comment type="subcellular location">
    <subcellularLocation>
        <location evidence="1">Cell outer membrane</location>
    </subcellularLocation>
</comment>
<evidence type="ECO:0000256" key="1">
    <source>
        <dbReference type="ARBA" id="ARBA00004442"/>
    </source>
</evidence>
<dbReference type="AlphaFoldDB" id="A0A850H6Y7"/>